<evidence type="ECO:0000313" key="2">
    <source>
        <dbReference type="EMBL" id="PIR05122.1"/>
    </source>
</evidence>
<sequence length="143" mass="15203">ISFAGNCSSGTTGICDSGTYGVITSWRGGSALVSDGTLDSATIDLGSASALLNSIMWQGTQPTGTNVRFHIASSNDSAGPWNFVGPDDTDTSYYTPGGPNNPIPIRQENHLYERYVRYRVFLTANPGNTQSPTVNDIIINYSS</sequence>
<feature type="non-terminal residue" evidence="2">
    <location>
        <position position="1"/>
    </location>
</feature>
<reference evidence="2 3" key="1">
    <citation type="submission" date="2017-09" db="EMBL/GenBank/DDBJ databases">
        <title>Depth-based differentiation of microbial function through sediment-hosted aquifers and enrichment of novel symbionts in the deep terrestrial subsurface.</title>
        <authorList>
            <person name="Probst A.J."/>
            <person name="Ladd B."/>
            <person name="Jarett J.K."/>
            <person name="Geller-Mcgrath D.E."/>
            <person name="Sieber C.M."/>
            <person name="Emerson J.B."/>
            <person name="Anantharaman K."/>
            <person name="Thomas B.C."/>
            <person name="Malmstrom R."/>
            <person name="Stieglmeier M."/>
            <person name="Klingl A."/>
            <person name="Woyke T."/>
            <person name="Ryan C.M."/>
            <person name="Banfield J.F."/>
        </authorList>
    </citation>
    <scope>NUCLEOTIDE SEQUENCE [LARGE SCALE GENOMIC DNA]</scope>
    <source>
        <strain evidence="2">CG11_big_fil_rev_8_21_14_0_20_35_14</strain>
    </source>
</reference>
<organism evidence="2 3">
    <name type="scientific">Candidatus Liptonbacteria bacterium CG11_big_fil_rev_8_21_14_0_20_35_14</name>
    <dbReference type="NCBI Taxonomy" id="1974634"/>
    <lineage>
        <taxon>Bacteria</taxon>
        <taxon>Candidatus Liptoniibacteriota</taxon>
    </lineage>
</organism>
<gene>
    <name evidence="2" type="ORF">COV57_00805</name>
</gene>
<protein>
    <recommendedName>
        <fullName evidence="4">F5/8 type C domain-containing protein</fullName>
    </recommendedName>
</protein>
<comment type="caution">
    <text evidence="2">The sequence shown here is derived from an EMBL/GenBank/DDBJ whole genome shotgun (WGS) entry which is preliminary data.</text>
</comment>
<name>A0A2H0N896_9BACT</name>
<dbReference type="Proteomes" id="UP000229893">
    <property type="component" value="Unassembled WGS sequence"/>
</dbReference>
<evidence type="ECO:0008006" key="4">
    <source>
        <dbReference type="Google" id="ProtNLM"/>
    </source>
</evidence>
<dbReference type="AlphaFoldDB" id="A0A2H0N896"/>
<dbReference type="EMBL" id="PCWO01000011">
    <property type="protein sequence ID" value="PIR05122.1"/>
    <property type="molecule type" value="Genomic_DNA"/>
</dbReference>
<feature type="region of interest" description="Disordered" evidence="1">
    <location>
        <begin position="85"/>
        <end position="104"/>
    </location>
</feature>
<accession>A0A2H0N896</accession>
<proteinExistence type="predicted"/>
<evidence type="ECO:0000256" key="1">
    <source>
        <dbReference type="SAM" id="MobiDB-lite"/>
    </source>
</evidence>
<evidence type="ECO:0000313" key="3">
    <source>
        <dbReference type="Proteomes" id="UP000229893"/>
    </source>
</evidence>